<dbReference type="InterPro" id="IPR036852">
    <property type="entry name" value="Peptidase_S8/S53_dom_sf"/>
</dbReference>
<dbReference type="PANTHER" id="PTHR43399:SF4">
    <property type="entry name" value="CELL WALL-ASSOCIATED PROTEASE"/>
    <property type="match status" value="1"/>
</dbReference>
<name>X1BYH4_9ZZZZ</name>
<dbReference type="Pfam" id="PF00082">
    <property type="entry name" value="Peptidase_S8"/>
    <property type="match status" value="1"/>
</dbReference>
<evidence type="ECO:0000256" key="1">
    <source>
        <dbReference type="ARBA" id="ARBA00011073"/>
    </source>
</evidence>
<dbReference type="SUPFAM" id="SSF52743">
    <property type="entry name" value="Subtilisin-like"/>
    <property type="match status" value="1"/>
</dbReference>
<dbReference type="EMBL" id="BART01021418">
    <property type="protein sequence ID" value="GAH00032.1"/>
    <property type="molecule type" value="Genomic_DNA"/>
</dbReference>
<comment type="similarity">
    <text evidence="1">Belongs to the peptidase S8 family.</text>
</comment>
<dbReference type="GO" id="GO:0006508">
    <property type="term" value="P:proteolysis"/>
    <property type="evidence" value="ECO:0007669"/>
    <property type="project" value="UniProtKB-KW"/>
</dbReference>
<comment type="caution">
    <text evidence="6">The sequence shown here is derived from an EMBL/GenBank/DDBJ whole genome shotgun (WGS) entry which is preliminary data.</text>
</comment>
<organism evidence="6">
    <name type="scientific">marine sediment metagenome</name>
    <dbReference type="NCBI Taxonomy" id="412755"/>
    <lineage>
        <taxon>unclassified sequences</taxon>
        <taxon>metagenomes</taxon>
        <taxon>ecological metagenomes</taxon>
    </lineage>
</organism>
<dbReference type="InterPro" id="IPR015500">
    <property type="entry name" value="Peptidase_S8_subtilisin-rel"/>
</dbReference>
<keyword evidence="2" id="KW-0645">Protease</keyword>
<dbReference type="InterPro" id="IPR000209">
    <property type="entry name" value="Peptidase_S8/S53_dom"/>
</dbReference>
<dbReference type="PANTHER" id="PTHR43399">
    <property type="entry name" value="SUBTILISIN-RELATED"/>
    <property type="match status" value="1"/>
</dbReference>
<dbReference type="InterPro" id="IPR023827">
    <property type="entry name" value="Peptidase_S8_Asp-AS"/>
</dbReference>
<reference evidence="6" key="1">
    <citation type="journal article" date="2014" name="Front. Microbiol.">
        <title>High frequency of phylogenetically diverse reductive dehalogenase-homologous genes in deep subseafloor sedimentary metagenomes.</title>
        <authorList>
            <person name="Kawai M."/>
            <person name="Futagami T."/>
            <person name="Toyoda A."/>
            <person name="Takaki Y."/>
            <person name="Nishi S."/>
            <person name="Hori S."/>
            <person name="Arai W."/>
            <person name="Tsubouchi T."/>
            <person name="Morono Y."/>
            <person name="Uchiyama I."/>
            <person name="Ito T."/>
            <person name="Fujiyama A."/>
            <person name="Inagaki F."/>
            <person name="Takami H."/>
        </authorList>
    </citation>
    <scope>NUCLEOTIDE SEQUENCE</scope>
    <source>
        <strain evidence="6">Expedition CK06-06</strain>
    </source>
</reference>
<accession>X1BYH4</accession>
<dbReference type="GO" id="GO:0004252">
    <property type="term" value="F:serine-type endopeptidase activity"/>
    <property type="evidence" value="ECO:0007669"/>
    <property type="project" value="InterPro"/>
</dbReference>
<evidence type="ECO:0000256" key="3">
    <source>
        <dbReference type="ARBA" id="ARBA00022801"/>
    </source>
</evidence>
<dbReference type="Gene3D" id="3.40.50.200">
    <property type="entry name" value="Peptidase S8/S53 domain"/>
    <property type="match status" value="1"/>
</dbReference>
<gene>
    <name evidence="6" type="ORF">S01H4_39522</name>
</gene>
<keyword evidence="4" id="KW-0720">Serine protease</keyword>
<evidence type="ECO:0000256" key="4">
    <source>
        <dbReference type="ARBA" id="ARBA00022825"/>
    </source>
</evidence>
<feature type="domain" description="Peptidase S8/S53" evidence="5">
    <location>
        <begin position="29"/>
        <end position="269"/>
    </location>
</feature>
<keyword evidence="3" id="KW-0378">Hydrolase</keyword>
<proteinExistence type="inferred from homology"/>
<feature type="non-terminal residue" evidence="6">
    <location>
        <position position="271"/>
    </location>
</feature>
<evidence type="ECO:0000256" key="2">
    <source>
        <dbReference type="ARBA" id="ARBA00022670"/>
    </source>
</evidence>
<sequence length="271" mass="30609">MNGLDKVQEEVEVHDIWDMLTVDGIPYYGTGTKIAIIDSGIDWRHPSFYYPLNSYKLGINNTFAYIDFNNDGLYNGNSENLNFTHEELLFTNGTALSNLTMFDPGIDYIYNDINVNGIRDDGESFFIFDDKDSNKQISLNDEVLELNYIKIHKIWETRTNTLYERGVNLTNPLVNFHVDVDGHGTHIANIIAGGIPRFNKFTGIAPEADLLIVKARDDSTGSYSESDVIDGIDWAVKEGAHVISISLGFYDNKYRDGSDLLDAKVDWAQQQ</sequence>
<protein>
    <recommendedName>
        <fullName evidence="5">Peptidase S8/S53 domain-containing protein</fullName>
    </recommendedName>
</protein>
<dbReference type="InterPro" id="IPR051048">
    <property type="entry name" value="Peptidase_S8/S53_subtilisin"/>
</dbReference>
<dbReference type="AlphaFoldDB" id="X1BYH4"/>
<dbReference type="PRINTS" id="PR00723">
    <property type="entry name" value="SUBTILISIN"/>
</dbReference>
<dbReference type="PROSITE" id="PS00136">
    <property type="entry name" value="SUBTILASE_ASP"/>
    <property type="match status" value="1"/>
</dbReference>
<evidence type="ECO:0000313" key="6">
    <source>
        <dbReference type="EMBL" id="GAH00032.1"/>
    </source>
</evidence>
<evidence type="ECO:0000259" key="5">
    <source>
        <dbReference type="Pfam" id="PF00082"/>
    </source>
</evidence>
<dbReference type="PROSITE" id="PS51892">
    <property type="entry name" value="SUBTILASE"/>
    <property type="match status" value="1"/>
</dbReference>